<proteinExistence type="predicted"/>
<organism evidence="1">
    <name type="scientific">Spongospora subterranea</name>
    <dbReference type="NCBI Taxonomy" id="70186"/>
    <lineage>
        <taxon>Eukaryota</taxon>
        <taxon>Sar</taxon>
        <taxon>Rhizaria</taxon>
        <taxon>Endomyxa</taxon>
        <taxon>Phytomyxea</taxon>
        <taxon>Plasmodiophorida</taxon>
        <taxon>Plasmodiophoridae</taxon>
        <taxon>Spongospora</taxon>
    </lineage>
</organism>
<feature type="non-terminal residue" evidence="1">
    <location>
        <position position="226"/>
    </location>
</feature>
<name>A0A0H5QYN2_9EUKA</name>
<dbReference type="PANTHER" id="PTHR45912:SF3">
    <property type="entry name" value="CILIA- AND FLAGELLA-ASSOCIATED PROTEIN 47"/>
    <property type="match status" value="1"/>
</dbReference>
<accession>A0A0H5QYN2</accession>
<dbReference type="GO" id="GO:0060271">
    <property type="term" value="P:cilium assembly"/>
    <property type="evidence" value="ECO:0007669"/>
    <property type="project" value="TreeGrafter"/>
</dbReference>
<reference evidence="1" key="1">
    <citation type="submission" date="2015-04" db="EMBL/GenBank/DDBJ databases">
        <title>The genome sequence of the plant pathogenic Rhizarian Plasmodiophora brassicae reveals insights in its biotrophic life cycle and the origin of chitin synthesis.</title>
        <authorList>
            <person name="Schwelm A."/>
            <person name="Fogelqvist J."/>
            <person name="Knaust A."/>
            <person name="Julke S."/>
            <person name="Lilja T."/>
            <person name="Dhandapani V."/>
            <person name="Bonilla-Rosso G."/>
            <person name="Karlsson M."/>
            <person name="Shevchenko A."/>
            <person name="Choi S.R."/>
            <person name="Kim H.G."/>
            <person name="Park J.Y."/>
            <person name="Lim Y.P."/>
            <person name="Ludwig-Muller J."/>
            <person name="Dixelius C."/>
        </authorList>
    </citation>
    <scope>NUCLEOTIDE SEQUENCE</scope>
    <source>
        <tissue evidence="1">Potato root galls</tissue>
    </source>
</reference>
<protein>
    <submittedName>
        <fullName evidence="1">Uncharacterized protein</fullName>
    </submittedName>
</protein>
<feature type="non-terminal residue" evidence="1">
    <location>
        <position position="1"/>
    </location>
</feature>
<dbReference type="GO" id="GO:0005929">
    <property type="term" value="C:cilium"/>
    <property type="evidence" value="ECO:0007669"/>
    <property type="project" value="TreeGrafter"/>
</dbReference>
<dbReference type="PANTHER" id="PTHR45912">
    <property type="entry name" value="CILIA- AND FLAGELLA-ASSOCIATED PROTEIN 47"/>
    <property type="match status" value="1"/>
</dbReference>
<dbReference type="EMBL" id="HACM01006370">
    <property type="protein sequence ID" value="CRZ06812.1"/>
    <property type="molecule type" value="Transcribed_RNA"/>
</dbReference>
<dbReference type="Gene3D" id="2.60.40.10">
    <property type="entry name" value="Immunoglobulins"/>
    <property type="match status" value="1"/>
</dbReference>
<sequence length="226" mass="24730">TTPQYDDFCVVFSNKSAKSVSVTPISKLELKNATDNGNQIVQDNDGDHDKGPRAFRLDLSPGSLINLPLTYIPSSVNQHTVPLPLVLAGFPTYPDIRRLVHAQGLKPKIVLSSTNISFGQRIVLKSSKALLGAYITTFTITNDDLSSTAWAIDVDSEHGDANKNPFKIEPFSGVLGQKETTIIKVCFSPTERGGFETMYNLFIGSNRDDPYMNLSVKGSAEHPMLK</sequence>
<dbReference type="InterPro" id="IPR013783">
    <property type="entry name" value="Ig-like_fold"/>
</dbReference>
<evidence type="ECO:0000313" key="1">
    <source>
        <dbReference type="EMBL" id="CRZ06812.1"/>
    </source>
</evidence>
<dbReference type="AlphaFoldDB" id="A0A0H5QYN2"/>